<name>A0AA42DQL2_9FIRM</name>
<dbReference type="Proteomes" id="UP001169242">
    <property type="component" value="Unassembled WGS sequence"/>
</dbReference>
<evidence type="ECO:0000256" key="2">
    <source>
        <dbReference type="RuleBase" id="RU362039"/>
    </source>
</evidence>
<protein>
    <recommendedName>
        <fullName evidence="2">Phosphoesterase</fullName>
        <ecNumber evidence="2">3.1.4.-</ecNumber>
    </recommendedName>
</protein>
<dbReference type="InterPro" id="IPR029052">
    <property type="entry name" value="Metallo-depent_PP-like"/>
</dbReference>
<evidence type="ECO:0000259" key="3">
    <source>
        <dbReference type="Pfam" id="PF12850"/>
    </source>
</evidence>
<dbReference type="Pfam" id="PF12850">
    <property type="entry name" value="Metallophos_2"/>
    <property type="match status" value="1"/>
</dbReference>
<dbReference type="Gene3D" id="3.60.21.10">
    <property type="match status" value="1"/>
</dbReference>
<dbReference type="GO" id="GO:0046872">
    <property type="term" value="F:metal ion binding"/>
    <property type="evidence" value="ECO:0007669"/>
    <property type="project" value="UniProtKB-KW"/>
</dbReference>
<keyword evidence="4" id="KW-0378">Hydrolase</keyword>
<comment type="caution">
    <text evidence="4">The sequence shown here is derived from an EMBL/GenBank/DDBJ whole genome shotgun (WGS) entry which is preliminary data.</text>
</comment>
<dbReference type="NCBIfam" id="TIGR00040">
    <property type="entry name" value="yfcE"/>
    <property type="match status" value="1"/>
</dbReference>
<dbReference type="RefSeq" id="WP_053984072.1">
    <property type="nucleotide sequence ID" value="NZ_JAQIFT010000059.1"/>
</dbReference>
<evidence type="ECO:0000256" key="1">
    <source>
        <dbReference type="ARBA" id="ARBA00008950"/>
    </source>
</evidence>
<keyword evidence="2" id="KW-0479">Metal-binding</keyword>
<dbReference type="InterPro" id="IPR041802">
    <property type="entry name" value="MPP_YfcE"/>
</dbReference>
<comment type="similarity">
    <text evidence="1 2">Belongs to the metallophosphoesterase superfamily. YfcE family.</text>
</comment>
<keyword evidence="5" id="KW-1185">Reference proteome</keyword>
<organism evidence="4 5">
    <name type="scientific">Holtiella tumoricola</name>
    <dbReference type="NCBI Taxonomy" id="3018743"/>
    <lineage>
        <taxon>Bacteria</taxon>
        <taxon>Bacillati</taxon>
        <taxon>Bacillota</taxon>
        <taxon>Clostridia</taxon>
        <taxon>Lachnospirales</taxon>
        <taxon>Cellulosilyticaceae</taxon>
        <taxon>Holtiella</taxon>
    </lineage>
</organism>
<dbReference type="InterPro" id="IPR000979">
    <property type="entry name" value="Phosphodiesterase_MJ0936/Vps29"/>
</dbReference>
<sequence>MKYLIFSDIHGSSSCTKRMLEIFEEKNCDLMLILGDVLYHGPRNPLPEGHNPKEVVELLNTYKNKIVCVGGNCDATVDQMVLNFPCLAEYTIIMDQGIKLFATHGHHYSPEQLPVLNQGDVFLYGHTHLWEIEEKEGVIQCNPGSISLPKEGRPATYALYENRKLEVYTLDGECLKALMI</sequence>
<dbReference type="NCBIfam" id="NF006988">
    <property type="entry name" value="PRK09453.1"/>
    <property type="match status" value="1"/>
</dbReference>
<dbReference type="PANTHER" id="PTHR11124">
    <property type="entry name" value="VACUOLAR SORTING PROTEIN VPS29"/>
    <property type="match status" value="1"/>
</dbReference>
<dbReference type="AlphaFoldDB" id="A0AA42DQL2"/>
<dbReference type="CDD" id="cd00841">
    <property type="entry name" value="MPP_YfcE"/>
    <property type="match status" value="1"/>
</dbReference>
<comment type="cofactor">
    <cofactor evidence="2">
        <name>a divalent metal cation</name>
        <dbReference type="ChEBI" id="CHEBI:60240"/>
    </cofactor>
</comment>
<dbReference type="EMBL" id="JAQIFT010000059">
    <property type="protein sequence ID" value="MDA3733033.1"/>
    <property type="molecule type" value="Genomic_DNA"/>
</dbReference>
<dbReference type="EC" id="3.1.4.-" evidence="2"/>
<evidence type="ECO:0000313" key="5">
    <source>
        <dbReference type="Proteomes" id="UP001169242"/>
    </source>
</evidence>
<dbReference type="GO" id="GO:0016787">
    <property type="term" value="F:hydrolase activity"/>
    <property type="evidence" value="ECO:0007669"/>
    <property type="project" value="UniProtKB-UniRule"/>
</dbReference>
<evidence type="ECO:0000313" key="4">
    <source>
        <dbReference type="EMBL" id="MDA3733033.1"/>
    </source>
</evidence>
<proteinExistence type="inferred from homology"/>
<dbReference type="SUPFAM" id="SSF56300">
    <property type="entry name" value="Metallo-dependent phosphatases"/>
    <property type="match status" value="1"/>
</dbReference>
<gene>
    <name evidence="4" type="primary">yfcE</name>
    <name evidence="4" type="ORF">PBV87_16275</name>
</gene>
<accession>A0AA42DQL2</accession>
<reference evidence="4" key="1">
    <citation type="journal article" date="2023" name="Int. J. Syst. Evol. Microbiol.">
        <title>&lt;i&gt;Holtiella tumoricola&lt;/i&gt; gen. nov. sp. nov., isolated from a human clinical sample.</title>
        <authorList>
            <person name="Allen-Vercoe E."/>
            <person name="Daigneault M.C."/>
            <person name="Vancuren S.J."/>
            <person name="Cochrane K."/>
            <person name="O'Neal L.L."/>
            <person name="Sankaranarayanan K."/>
            <person name="Lawson P.A."/>
        </authorList>
    </citation>
    <scope>NUCLEOTIDE SEQUENCE</scope>
    <source>
        <strain evidence="4">CC70A</strain>
    </source>
</reference>
<feature type="domain" description="Calcineurin-like phosphoesterase" evidence="3">
    <location>
        <begin position="1"/>
        <end position="161"/>
    </location>
</feature>
<dbReference type="InterPro" id="IPR024654">
    <property type="entry name" value="Calcineurin-like_PHP_lpxH"/>
</dbReference>